<feature type="signal peptide" evidence="1">
    <location>
        <begin position="1"/>
        <end position="18"/>
    </location>
</feature>
<protein>
    <recommendedName>
        <fullName evidence="4">Lipoprotein</fullName>
    </recommendedName>
</protein>
<proteinExistence type="predicted"/>
<evidence type="ECO:0000313" key="3">
    <source>
        <dbReference type="Proteomes" id="UP001163336"/>
    </source>
</evidence>
<dbReference type="Proteomes" id="UP001163336">
    <property type="component" value="Chromosome"/>
</dbReference>
<name>A0ABM8CA09_9BURK</name>
<sequence>MRKLISLILLSLSLHACGGNTAVVLAFEWGSCDFDRERWAQADRFGRGCMMTSFLDRHHPEGMSVVEIKLWLGEPTTYADYEDPAYLVAQRAANGSPGREQMLVFRIDRITGRVIDVQLRPAA</sequence>
<reference evidence="2" key="1">
    <citation type="submission" date="2022-11" db="EMBL/GenBank/DDBJ databases">
        <title>Isolation and characterization of PLA-degrading bacterium Massilia sp. from Antarctic soil.</title>
        <authorList>
            <person name="Sato K."/>
            <person name="Gomez-Fuentes C."/>
            <person name="Ahmad S.A."/>
            <person name="Zulkharnain A."/>
        </authorList>
    </citation>
    <scope>NUCLEOTIDE SEQUENCE</scope>
    <source>
        <strain evidence="2">N-3</strain>
    </source>
</reference>
<evidence type="ECO:0000313" key="2">
    <source>
        <dbReference type="EMBL" id="BDT60112.1"/>
    </source>
</evidence>
<feature type="chain" id="PRO_5045076885" description="Lipoprotein" evidence="1">
    <location>
        <begin position="19"/>
        <end position="123"/>
    </location>
</feature>
<keyword evidence="3" id="KW-1185">Reference proteome</keyword>
<dbReference type="EMBL" id="AP026966">
    <property type="protein sequence ID" value="BDT60112.1"/>
    <property type="molecule type" value="Genomic_DNA"/>
</dbReference>
<accession>A0ABM8CA09</accession>
<dbReference type="RefSeq" id="WP_281909105.1">
    <property type="nucleotide sequence ID" value="NZ_AP026966.1"/>
</dbReference>
<gene>
    <name evidence="2" type="ORF">MasN3_36060</name>
</gene>
<evidence type="ECO:0000256" key="1">
    <source>
        <dbReference type="SAM" id="SignalP"/>
    </source>
</evidence>
<organism evidence="2 3">
    <name type="scientific">Massilia varians</name>
    <dbReference type="NCBI Taxonomy" id="457921"/>
    <lineage>
        <taxon>Bacteria</taxon>
        <taxon>Pseudomonadati</taxon>
        <taxon>Pseudomonadota</taxon>
        <taxon>Betaproteobacteria</taxon>
        <taxon>Burkholderiales</taxon>
        <taxon>Oxalobacteraceae</taxon>
        <taxon>Telluria group</taxon>
        <taxon>Massilia</taxon>
    </lineage>
</organism>
<evidence type="ECO:0008006" key="4">
    <source>
        <dbReference type="Google" id="ProtNLM"/>
    </source>
</evidence>
<keyword evidence="1" id="KW-0732">Signal</keyword>